<dbReference type="EMBL" id="FNGS01000005">
    <property type="protein sequence ID" value="SDM18551.1"/>
    <property type="molecule type" value="Genomic_DNA"/>
</dbReference>
<name>A0A1G9R600_9BACT</name>
<evidence type="ECO:0000313" key="4">
    <source>
        <dbReference type="Proteomes" id="UP000198901"/>
    </source>
</evidence>
<proteinExistence type="predicted"/>
<evidence type="ECO:0000256" key="1">
    <source>
        <dbReference type="SAM" id="Phobius"/>
    </source>
</evidence>
<gene>
    <name evidence="3" type="ORF">SAMN04488090_2753</name>
</gene>
<reference evidence="3 4" key="1">
    <citation type="submission" date="2016-10" db="EMBL/GenBank/DDBJ databases">
        <authorList>
            <person name="de Groot N.N."/>
        </authorList>
    </citation>
    <scope>NUCLEOTIDE SEQUENCE [LARGE SCALE GENOMIC DNA]</scope>
    <source>
        <strain evidence="3 4">DSM 21668</strain>
    </source>
</reference>
<dbReference type="AlphaFoldDB" id="A0A1G9R600"/>
<dbReference type="PANTHER" id="PTHR34219:SF3">
    <property type="entry name" value="BLL7967 PROTEIN"/>
    <property type="match status" value="1"/>
</dbReference>
<accession>A0A1G9R600</accession>
<keyword evidence="1" id="KW-0472">Membrane</keyword>
<feature type="transmembrane region" description="Helical" evidence="1">
    <location>
        <begin position="146"/>
        <end position="167"/>
    </location>
</feature>
<keyword evidence="1" id="KW-0812">Transmembrane</keyword>
<keyword evidence="4" id="KW-1185">Reference proteome</keyword>
<dbReference type="OrthoDB" id="111691at2"/>
<dbReference type="InterPro" id="IPR005625">
    <property type="entry name" value="PepSY-ass_TM"/>
</dbReference>
<keyword evidence="1" id="KW-1133">Transmembrane helix</keyword>
<feature type="transmembrane region" description="Helical" evidence="1">
    <location>
        <begin position="345"/>
        <end position="367"/>
    </location>
</feature>
<dbReference type="Pfam" id="PF03413">
    <property type="entry name" value="PepSY"/>
    <property type="match status" value="1"/>
</dbReference>
<dbReference type="PANTHER" id="PTHR34219">
    <property type="entry name" value="IRON-REGULATED INNER MEMBRANE PROTEIN-RELATED"/>
    <property type="match status" value="1"/>
</dbReference>
<dbReference type="STRING" id="563176.SAMN04488090_2753"/>
<dbReference type="Pfam" id="PF03929">
    <property type="entry name" value="PepSY_TM"/>
    <property type="match status" value="1"/>
</dbReference>
<protein>
    <submittedName>
        <fullName evidence="3">Uncharacterized iron-regulated membrane protein</fullName>
    </submittedName>
</protein>
<evidence type="ECO:0000313" key="3">
    <source>
        <dbReference type="EMBL" id="SDM18551.1"/>
    </source>
</evidence>
<dbReference type="Proteomes" id="UP000198901">
    <property type="component" value="Unassembled WGS sequence"/>
</dbReference>
<feature type="transmembrane region" description="Helical" evidence="1">
    <location>
        <begin position="197"/>
        <end position="230"/>
    </location>
</feature>
<dbReference type="InterPro" id="IPR025711">
    <property type="entry name" value="PepSY"/>
</dbReference>
<organism evidence="3 4">
    <name type="scientific">Siphonobacter aquaeclarae</name>
    <dbReference type="NCBI Taxonomy" id="563176"/>
    <lineage>
        <taxon>Bacteria</taxon>
        <taxon>Pseudomonadati</taxon>
        <taxon>Bacteroidota</taxon>
        <taxon>Cytophagia</taxon>
        <taxon>Cytophagales</taxon>
        <taxon>Cytophagaceae</taxon>
        <taxon>Siphonobacter</taxon>
    </lineage>
</organism>
<feature type="transmembrane region" description="Helical" evidence="1">
    <location>
        <begin position="21"/>
        <end position="43"/>
    </location>
</feature>
<sequence>MRVFLRNIARHQKRWFARWHLYLGLGAGVIVAIVGLTGSILVFRDEIDQALNPALLRVEPRGLKLSFDRVIPLIKAQRPALKFQYLYDEQGLPDTPYQLFETKTRNQVYVDPYSGRILGERNYESSFIGFTLRLHRTLLIPAAGRYLVGLSALTLLILTISGLRLWIPKKWKQLRAGLTVNFKAGFKRQNYDWHNVLGLYSAPVVSLLSLTGFCITFSTAVIPVLFLLSFQSPKSLSNLLNPKSAWQKGAKPVPLSEVLATGLQAVPGSTVRGLFIPDTVTGAYRIDLSSPGKPKSGERDLVIVDQFTGKILFNTRTELPNIGRAYLSWLTPVHYGTFGGRPTQVLALIGSFMPFVLCVTGFIIWYPRWKKSGRRRRPLPQPDLQP</sequence>
<evidence type="ECO:0000259" key="2">
    <source>
        <dbReference type="Pfam" id="PF03413"/>
    </source>
</evidence>
<dbReference type="RefSeq" id="WP_093203147.1">
    <property type="nucleotide sequence ID" value="NZ_FNGS01000005.1"/>
</dbReference>
<feature type="domain" description="PepSY" evidence="2">
    <location>
        <begin position="253"/>
        <end position="312"/>
    </location>
</feature>